<keyword evidence="5" id="KW-0677">Repeat</keyword>
<comment type="caution">
    <text evidence="15">The sequence shown here is derived from an EMBL/GenBank/DDBJ whole genome shotgun (WGS) entry which is preliminary data.</text>
</comment>
<evidence type="ECO:0000256" key="2">
    <source>
        <dbReference type="ARBA" id="ARBA00004496"/>
    </source>
</evidence>
<evidence type="ECO:0000256" key="13">
    <source>
        <dbReference type="SAM" id="MobiDB-lite"/>
    </source>
</evidence>
<evidence type="ECO:0000256" key="9">
    <source>
        <dbReference type="ARBA" id="ARBA00023026"/>
    </source>
</evidence>
<feature type="compositionally biased region" description="Low complexity" evidence="13">
    <location>
        <begin position="564"/>
        <end position="579"/>
    </location>
</feature>
<dbReference type="InterPro" id="IPR036236">
    <property type="entry name" value="Znf_C2H2_sf"/>
</dbReference>
<feature type="compositionally biased region" description="Basic residues" evidence="13">
    <location>
        <begin position="584"/>
        <end position="594"/>
    </location>
</feature>
<feature type="region of interest" description="Disordered" evidence="13">
    <location>
        <begin position="415"/>
        <end position="466"/>
    </location>
</feature>
<reference evidence="15 16" key="1">
    <citation type="submission" date="2013-03" db="EMBL/GenBank/DDBJ databases">
        <title>The Genome Sequence of Cladophialophora psammophila CBS 110553.</title>
        <authorList>
            <consortium name="The Broad Institute Genomics Platform"/>
            <person name="Cuomo C."/>
            <person name="de Hoog S."/>
            <person name="Gorbushina A."/>
            <person name="Walker B."/>
            <person name="Young S.K."/>
            <person name="Zeng Q."/>
            <person name="Gargeya S."/>
            <person name="Fitzgerald M."/>
            <person name="Haas B."/>
            <person name="Abouelleil A."/>
            <person name="Allen A.W."/>
            <person name="Alvarado L."/>
            <person name="Arachchi H.M."/>
            <person name="Berlin A.M."/>
            <person name="Chapman S.B."/>
            <person name="Gainer-Dewar J."/>
            <person name="Goldberg J."/>
            <person name="Griggs A."/>
            <person name="Gujja S."/>
            <person name="Hansen M."/>
            <person name="Howarth C."/>
            <person name="Imamovic A."/>
            <person name="Ireland A."/>
            <person name="Larimer J."/>
            <person name="McCowan C."/>
            <person name="Murphy C."/>
            <person name="Pearson M."/>
            <person name="Poon T.W."/>
            <person name="Priest M."/>
            <person name="Roberts A."/>
            <person name="Saif S."/>
            <person name="Shea T."/>
            <person name="Sisk P."/>
            <person name="Sykes S."/>
            <person name="Wortman J."/>
            <person name="Nusbaum C."/>
            <person name="Birren B."/>
        </authorList>
    </citation>
    <scope>NUCLEOTIDE SEQUENCE [LARGE SCALE GENOMIC DNA]</scope>
    <source>
        <strain evidence="15 16">CBS 110553</strain>
    </source>
</reference>
<gene>
    <name evidence="15" type="ORF">A1O5_06055</name>
</gene>
<keyword evidence="9" id="KW-0843">Virulence</keyword>
<dbReference type="PANTHER" id="PTHR40626:SF23">
    <property type="entry name" value="TRANSCRIPTION FACTOR WITH C2H2 AND ZN(2)-CYS(6) DNA BINDING DOMAIN (EUROFUNG)"/>
    <property type="match status" value="1"/>
</dbReference>
<dbReference type="SUPFAM" id="SSF57667">
    <property type="entry name" value="beta-beta-alpha zinc fingers"/>
    <property type="match status" value="1"/>
</dbReference>
<dbReference type="GO" id="GO:0000978">
    <property type="term" value="F:RNA polymerase II cis-regulatory region sequence-specific DNA binding"/>
    <property type="evidence" value="ECO:0007669"/>
    <property type="project" value="InterPro"/>
</dbReference>
<evidence type="ECO:0000256" key="6">
    <source>
        <dbReference type="ARBA" id="ARBA00022771"/>
    </source>
</evidence>
<keyword evidence="6 12" id="KW-0863">Zinc-finger</keyword>
<evidence type="ECO:0000313" key="16">
    <source>
        <dbReference type="Proteomes" id="UP000019471"/>
    </source>
</evidence>
<dbReference type="GO" id="GO:0000981">
    <property type="term" value="F:DNA-binding transcription factor activity, RNA polymerase II-specific"/>
    <property type="evidence" value="ECO:0007669"/>
    <property type="project" value="InterPro"/>
</dbReference>
<evidence type="ECO:0000256" key="12">
    <source>
        <dbReference type="PROSITE-ProRule" id="PRU00042"/>
    </source>
</evidence>
<evidence type="ECO:0000256" key="4">
    <source>
        <dbReference type="ARBA" id="ARBA00022723"/>
    </source>
</evidence>
<dbReference type="AlphaFoldDB" id="W9WS80"/>
<evidence type="ECO:0000256" key="11">
    <source>
        <dbReference type="ARBA" id="ARBA00023242"/>
    </source>
</evidence>
<keyword evidence="3" id="KW-0963">Cytoplasm</keyword>
<protein>
    <recommendedName>
        <fullName evidence="14">C2H2-type domain-containing protein</fullName>
    </recommendedName>
</protein>
<evidence type="ECO:0000256" key="3">
    <source>
        <dbReference type="ARBA" id="ARBA00022490"/>
    </source>
</evidence>
<feature type="domain" description="C2H2-type" evidence="14">
    <location>
        <begin position="501"/>
        <end position="523"/>
    </location>
</feature>
<feature type="compositionally biased region" description="Basic residues" evidence="13">
    <location>
        <begin position="385"/>
        <end position="395"/>
    </location>
</feature>
<proteinExistence type="predicted"/>
<dbReference type="OrthoDB" id="654211at2759"/>
<evidence type="ECO:0000256" key="10">
    <source>
        <dbReference type="ARBA" id="ARBA00023163"/>
    </source>
</evidence>
<feature type="region of interest" description="Disordered" evidence="13">
    <location>
        <begin position="370"/>
        <end position="398"/>
    </location>
</feature>
<keyword evidence="7" id="KW-0862">Zinc</keyword>
<keyword evidence="4" id="KW-0479">Metal-binding</keyword>
<dbReference type="GeneID" id="19190768"/>
<feature type="region of interest" description="Disordered" evidence="13">
    <location>
        <begin position="203"/>
        <end position="232"/>
    </location>
</feature>
<dbReference type="GO" id="GO:0008270">
    <property type="term" value="F:zinc ion binding"/>
    <property type="evidence" value="ECO:0007669"/>
    <property type="project" value="UniProtKB-KW"/>
</dbReference>
<keyword evidence="10" id="KW-0804">Transcription</keyword>
<dbReference type="PROSITE" id="PS00028">
    <property type="entry name" value="ZINC_FINGER_C2H2_1"/>
    <property type="match status" value="2"/>
</dbReference>
<evidence type="ECO:0000313" key="15">
    <source>
        <dbReference type="EMBL" id="EXJ71062.1"/>
    </source>
</evidence>
<dbReference type="HOGENOM" id="CLU_030977_1_0_1"/>
<dbReference type="PANTHER" id="PTHR40626">
    <property type="entry name" value="MIP31509P"/>
    <property type="match status" value="1"/>
</dbReference>
<dbReference type="GO" id="GO:0005737">
    <property type="term" value="C:cytoplasm"/>
    <property type="evidence" value="ECO:0007669"/>
    <property type="project" value="UniProtKB-SubCell"/>
</dbReference>
<evidence type="ECO:0000259" key="14">
    <source>
        <dbReference type="PROSITE" id="PS50157"/>
    </source>
</evidence>
<feature type="region of interest" description="Disordered" evidence="13">
    <location>
        <begin position="556"/>
        <end position="594"/>
    </location>
</feature>
<feature type="domain" description="C2H2-type" evidence="14">
    <location>
        <begin position="472"/>
        <end position="500"/>
    </location>
</feature>
<keyword evidence="16" id="KW-1185">Reference proteome</keyword>
<dbReference type="RefSeq" id="XP_007744841.1">
    <property type="nucleotide sequence ID" value="XM_007746651.1"/>
</dbReference>
<evidence type="ECO:0000256" key="1">
    <source>
        <dbReference type="ARBA" id="ARBA00004123"/>
    </source>
</evidence>
<sequence>MEAPYPMATQQIQFYQYRPDSDARHNAVFTPMPTEQPAYSPMAGYPHHQQQPPPQQQQYMVHQYWQAPAHYARGHPHAHYVPQQVLTPRASPPLTLAMPMPKILLDSNGHMEHGRYLESRHSSPPTPCLSACPSTASSPPASSVNQTPVHGAGYFNLPIEASKEEMQPLTFLDEWAENGQVHIFPHPGDAKAALLPSNCTDSFHSASTTSTSTTANLSSCASPSLAPASPQSQVSPAAYPVAEFVNLRDLTSISLEPVISAPVQSFPPLPTLSAEDDEHKFALGNTAFPITPEHETADPFTLVENPSFEASFCTELDSEDEFSFVNFTDPEIAYNGDKRLRLSVGEEEDFLSVHSFGSFDEDDHAAHAGLLSPASSSDSGSCCAPKKKAPRKMKRNGSIDSDLEFQNFTQSDAHINSHADGQSTSEATPQEQQSTNEDNGGSTNADGSTPSQAPANRRGRKQSLTEDPSKTFVCTLCSRRFRRQEHLKRHYRSLHTQDKPFECNECGKKFSRSDNLAQHARTHGSGAIVMGVLENGELQPHQPYDEEMGHALYEAAQRAAMATSSSSSSSSGSEASSSGESKRALKKRKRDESL</sequence>
<dbReference type="GO" id="GO:0000785">
    <property type="term" value="C:chromatin"/>
    <property type="evidence" value="ECO:0007669"/>
    <property type="project" value="TreeGrafter"/>
</dbReference>
<feature type="compositionally biased region" description="Low complexity" evidence="13">
    <location>
        <begin position="130"/>
        <end position="143"/>
    </location>
</feature>
<dbReference type="eggNOG" id="KOG1721">
    <property type="taxonomic scope" value="Eukaryota"/>
</dbReference>
<evidence type="ECO:0000256" key="7">
    <source>
        <dbReference type="ARBA" id="ARBA00022833"/>
    </source>
</evidence>
<organism evidence="15 16">
    <name type="scientific">Cladophialophora psammophila CBS 110553</name>
    <dbReference type="NCBI Taxonomy" id="1182543"/>
    <lineage>
        <taxon>Eukaryota</taxon>
        <taxon>Fungi</taxon>
        <taxon>Dikarya</taxon>
        <taxon>Ascomycota</taxon>
        <taxon>Pezizomycotina</taxon>
        <taxon>Eurotiomycetes</taxon>
        <taxon>Chaetothyriomycetidae</taxon>
        <taxon>Chaetothyriales</taxon>
        <taxon>Herpotrichiellaceae</taxon>
        <taxon>Cladophialophora</taxon>
    </lineage>
</organism>
<evidence type="ECO:0000256" key="5">
    <source>
        <dbReference type="ARBA" id="ARBA00022737"/>
    </source>
</evidence>
<dbReference type="InterPro" id="IPR051059">
    <property type="entry name" value="VerF-like"/>
</dbReference>
<feature type="compositionally biased region" description="Low complexity" evidence="13">
    <location>
        <begin position="370"/>
        <end position="384"/>
    </location>
</feature>
<keyword evidence="11" id="KW-0539">Nucleus</keyword>
<dbReference type="PROSITE" id="PS50157">
    <property type="entry name" value="ZINC_FINGER_C2H2_2"/>
    <property type="match status" value="2"/>
</dbReference>
<keyword evidence="8" id="KW-0805">Transcription regulation</keyword>
<comment type="subcellular location">
    <subcellularLocation>
        <location evidence="2">Cytoplasm</location>
    </subcellularLocation>
    <subcellularLocation>
        <location evidence="1">Nucleus</location>
    </subcellularLocation>
</comment>
<dbReference type="FunFam" id="3.30.160.60:FF:000141">
    <property type="entry name" value="C2H2 zinc finger protein"/>
    <property type="match status" value="1"/>
</dbReference>
<dbReference type="STRING" id="1182543.W9WS80"/>
<feature type="region of interest" description="Disordered" evidence="13">
    <location>
        <begin position="115"/>
        <end position="144"/>
    </location>
</feature>
<feature type="compositionally biased region" description="Polar residues" evidence="13">
    <location>
        <begin position="415"/>
        <end position="454"/>
    </location>
</feature>
<name>W9WS80_9EURO</name>
<dbReference type="FunFam" id="3.30.160.60:FF:000243">
    <property type="entry name" value="Probable transcription factor steA"/>
    <property type="match status" value="1"/>
</dbReference>
<dbReference type="EMBL" id="AMGX01000008">
    <property type="protein sequence ID" value="EXJ71062.1"/>
    <property type="molecule type" value="Genomic_DNA"/>
</dbReference>
<dbReference type="Gene3D" id="3.30.160.60">
    <property type="entry name" value="Classic Zinc Finger"/>
    <property type="match status" value="2"/>
</dbReference>
<dbReference type="Proteomes" id="UP000019471">
    <property type="component" value="Unassembled WGS sequence"/>
</dbReference>
<dbReference type="SMART" id="SM00355">
    <property type="entry name" value="ZnF_C2H2"/>
    <property type="match status" value="2"/>
</dbReference>
<accession>W9WS80</accession>
<dbReference type="GO" id="GO:0005634">
    <property type="term" value="C:nucleus"/>
    <property type="evidence" value="ECO:0007669"/>
    <property type="project" value="UniProtKB-SubCell"/>
</dbReference>
<dbReference type="InterPro" id="IPR013087">
    <property type="entry name" value="Znf_C2H2_type"/>
</dbReference>
<evidence type="ECO:0000256" key="8">
    <source>
        <dbReference type="ARBA" id="ARBA00023015"/>
    </source>
</evidence>
<dbReference type="Pfam" id="PF00096">
    <property type="entry name" value="zf-C2H2"/>
    <property type="match status" value="2"/>
</dbReference>